<feature type="transmembrane region" description="Helical" evidence="2">
    <location>
        <begin position="232"/>
        <end position="253"/>
    </location>
</feature>
<sequence length="466" mass="51128">MPSPQQGVFASPLRNPDAIAAPLPQRLPRNREYLLLALAFITATGVDRLVLAPVLAGTSALRGYAILWMVWVVAFTTVFWSQCRRKPYSWLAATGILLLCIWLLLSGDGMVYQHNPEYTALCVLSIPALAMMHMQISGEDFDAHSPARTAMHWLAGWFLQPFSAIHELGSPVSAMWNANNADKRHTALRITGMSLLIGIPVLGVLTALLTSADSIFRQGVQTLLGELDLTSFFVHTLIIVVMTVLCYSLLWNCDIRNITTNSKPPTVTAKNAPIPPRTETPGQETVDTSPHRPFNPTVCTIVLAAVLALYLAFSGVQFTFLFARQGLPDGYTYAEYARQGFWQLLAATGINLIGYGLVLIYSPRKRTLDSLLLCLIAATAVVLASSAVRLSLYITAYGLTWLRLASLLFMGLVALVLILAIVRLRFADIPMLTVCATLFVFWFVLLGYLNPSAIIDMYNATATVGF</sequence>
<evidence type="ECO:0000256" key="2">
    <source>
        <dbReference type="SAM" id="Phobius"/>
    </source>
</evidence>
<gene>
    <name evidence="3" type="ORF">GXW98_02415</name>
</gene>
<dbReference type="AlphaFoldDB" id="A0A971CYE6"/>
<dbReference type="InterPro" id="IPR025291">
    <property type="entry name" value="DUF4153"/>
</dbReference>
<evidence type="ECO:0000313" key="4">
    <source>
        <dbReference type="Proteomes" id="UP000767327"/>
    </source>
</evidence>
<keyword evidence="2" id="KW-1133">Transmembrane helix</keyword>
<proteinExistence type="predicted"/>
<evidence type="ECO:0000256" key="1">
    <source>
        <dbReference type="SAM" id="MobiDB-lite"/>
    </source>
</evidence>
<feature type="region of interest" description="Disordered" evidence="1">
    <location>
        <begin position="266"/>
        <end position="289"/>
    </location>
</feature>
<dbReference type="EMBL" id="JAAXZR010000009">
    <property type="protein sequence ID" value="NLT79126.1"/>
    <property type="molecule type" value="Genomic_DNA"/>
</dbReference>
<protein>
    <submittedName>
        <fullName evidence="3">DUF4173 domain-containing protein</fullName>
    </submittedName>
</protein>
<feature type="transmembrane region" description="Helical" evidence="2">
    <location>
        <begin position="33"/>
        <end position="55"/>
    </location>
</feature>
<organism evidence="3 4">
    <name type="scientific">Bifidobacterium crudilactis</name>
    <dbReference type="NCBI Taxonomy" id="327277"/>
    <lineage>
        <taxon>Bacteria</taxon>
        <taxon>Bacillati</taxon>
        <taxon>Actinomycetota</taxon>
        <taxon>Actinomycetes</taxon>
        <taxon>Bifidobacteriales</taxon>
        <taxon>Bifidobacteriaceae</taxon>
        <taxon>Bifidobacterium</taxon>
    </lineage>
</organism>
<feature type="transmembrane region" description="Helical" evidence="2">
    <location>
        <begin position="340"/>
        <end position="360"/>
    </location>
</feature>
<accession>A0A971CYE6</accession>
<reference evidence="3" key="1">
    <citation type="journal article" date="2020" name="Biotechnol. Biofuels">
        <title>New insights from the biogas microbiome by comprehensive genome-resolved metagenomics of nearly 1600 species originating from multiple anaerobic digesters.</title>
        <authorList>
            <person name="Campanaro S."/>
            <person name="Treu L."/>
            <person name="Rodriguez-R L.M."/>
            <person name="Kovalovszki A."/>
            <person name="Ziels R.M."/>
            <person name="Maus I."/>
            <person name="Zhu X."/>
            <person name="Kougias P.G."/>
            <person name="Basile A."/>
            <person name="Luo G."/>
            <person name="Schluter A."/>
            <person name="Konstantinidis K.T."/>
            <person name="Angelidaki I."/>
        </authorList>
    </citation>
    <scope>NUCLEOTIDE SEQUENCE</scope>
    <source>
        <strain evidence="3">AS01afH2WH_6</strain>
    </source>
</reference>
<feature type="transmembrane region" description="Helical" evidence="2">
    <location>
        <begin position="298"/>
        <end position="320"/>
    </location>
</feature>
<feature type="transmembrane region" description="Helical" evidence="2">
    <location>
        <begin position="400"/>
        <end position="422"/>
    </location>
</feature>
<evidence type="ECO:0000313" key="3">
    <source>
        <dbReference type="EMBL" id="NLT79126.1"/>
    </source>
</evidence>
<feature type="transmembrane region" description="Helical" evidence="2">
    <location>
        <begin position="429"/>
        <end position="449"/>
    </location>
</feature>
<reference evidence="3" key="2">
    <citation type="submission" date="2020-01" db="EMBL/GenBank/DDBJ databases">
        <authorList>
            <person name="Campanaro S."/>
        </authorList>
    </citation>
    <scope>NUCLEOTIDE SEQUENCE</scope>
    <source>
        <strain evidence="3">AS01afH2WH_6</strain>
    </source>
</reference>
<keyword evidence="2" id="KW-0472">Membrane</keyword>
<feature type="transmembrane region" description="Helical" evidence="2">
    <location>
        <begin position="193"/>
        <end position="212"/>
    </location>
</feature>
<feature type="transmembrane region" description="Helical" evidence="2">
    <location>
        <begin position="372"/>
        <end position="394"/>
    </location>
</feature>
<dbReference type="RefSeq" id="WP_273172786.1">
    <property type="nucleotide sequence ID" value="NZ_JAAXZR010000009.1"/>
</dbReference>
<dbReference type="Pfam" id="PF13687">
    <property type="entry name" value="DUF4153"/>
    <property type="match status" value="1"/>
</dbReference>
<comment type="caution">
    <text evidence="3">The sequence shown here is derived from an EMBL/GenBank/DDBJ whole genome shotgun (WGS) entry which is preliminary data.</text>
</comment>
<name>A0A971CYE6_9BIFI</name>
<feature type="transmembrane region" description="Helical" evidence="2">
    <location>
        <begin position="61"/>
        <end position="81"/>
    </location>
</feature>
<dbReference type="Proteomes" id="UP000767327">
    <property type="component" value="Unassembled WGS sequence"/>
</dbReference>
<keyword evidence="2" id="KW-0812">Transmembrane</keyword>
<feature type="transmembrane region" description="Helical" evidence="2">
    <location>
        <begin position="88"/>
        <end position="106"/>
    </location>
</feature>